<proteinExistence type="inferred from homology"/>
<name>A0A0R1H2A6_9LACO</name>
<evidence type="ECO:0000256" key="2">
    <source>
        <dbReference type="ARBA" id="ARBA00022679"/>
    </source>
</evidence>
<dbReference type="HAMAP" id="MF_01553">
    <property type="entry name" value="RNApol_bact_RpoY"/>
    <property type="match status" value="1"/>
</dbReference>
<gene>
    <name evidence="5" type="primary">rpoY</name>
    <name evidence="6" type="ORF">FC62_GL000298</name>
</gene>
<dbReference type="EC" id="2.7.7.6" evidence="5"/>
<dbReference type="PATRIC" id="fig|1423722.3.peg.302"/>
<evidence type="ECO:0000256" key="1">
    <source>
        <dbReference type="ARBA" id="ARBA00022478"/>
    </source>
</evidence>
<accession>A0A0R1H2A6</accession>
<keyword evidence="4 5" id="KW-0804">Transcription</keyword>
<dbReference type="InterPro" id="IPR009907">
    <property type="entry name" value="RpoY"/>
</dbReference>
<comment type="catalytic activity">
    <reaction evidence="5">
        <text>RNA(n) + a ribonucleoside 5'-triphosphate = RNA(n+1) + diphosphate</text>
        <dbReference type="Rhea" id="RHEA:21248"/>
        <dbReference type="Rhea" id="RHEA-COMP:14527"/>
        <dbReference type="Rhea" id="RHEA-COMP:17342"/>
        <dbReference type="ChEBI" id="CHEBI:33019"/>
        <dbReference type="ChEBI" id="CHEBI:61557"/>
        <dbReference type="ChEBI" id="CHEBI:140395"/>
        <dbReference type="EC" id="2.7.7.6"/>
    </reaction>
</comment>
<dbReference type="GO" id="GO:0003677">
    <property type="term" value="F:DNA binding"/>
    <property type="evidence" value="ECO:0007669"/>
    <property type="project" value="UniProtKB-UniRule"/>
</dbReference>
<dbReference type="Gene3D" id="3.10.20.730">
    <property type="entry name" value="RNAP, epsilon subunit-like"/>
    <property type="match status" value="1"/>
</dbReference>
<keyword evidence="7" id="KW-1185">Reference proteome</keyword>
<dbReference type="EMBL" id="AZCV01000001">
    <property type="protein sequence ID" value="KRK38611.1"/>
    <property type="molecule type" value="Genomic_DNA"/>
</dbReference>
<organism evidence="6 7">
    <name type="scientific">Amylolactobacillus amylotrophicus DSM 20534</name>
    <dbReference type="NCBI Taxonomy" id="1423722"/>
    <lineage>
        <taxon>Bacteria</taxon>
        <taxon>Bacillati</taxon>
        <taxon>Bacillota</taxon>
        <taxon>Bacilli</taxon>
        <taxon>Lactobacillales</taxon>
        <taxon>Lactobacillaceae</taxon>
        <taxon>Amylolactobacillus</taxon>
    </lineage>
</organism>
<dbReference type="GO" id="GO:0003899">
    <property type="term" value="F:DNA-directed RNA polymerase activity"/>
    <property type="evidence" value="ECO:0007669"/>
    <property type="project" value="UniProtKB-UniRule"/>
</dbReference>
<protein>
    <recommendedName>
        <fullName evidence="5">DNA-directed RNA polymerase subunit epsilon</fullName>
        <shortName evidence="5">RNAP epsilon subunit</shortName>
        <ecNumber evidence="5">2.7.7.6</ecNumber>
    </recommendedName>
    <alternativeName>
        <fullName evidence="5">RNA polymerase epsilon subunit</fullName>
    </alternativeName>
    <alternativeName>
        <fullName evidence="5">Transcriptase subunit epsilon</fullName>
    </alternativeName>
</protein>
<comment type="similarity">
    <text evidence="5">Belongs to the RNA polymerase subunit epsilon family.</text>
</comment>
<evidence type="ECO:0000313" key="7">
    <source>
        <dbReference type="Proteomes" id="UP000050909"/>
    </source>
</evidence>
<comment type="subunit">
    <text evidence="5">RNAP is composed of a core of 2 alpha, a beta and a beta' subunit. The core is associated with a delta subunit, and at least one of epsilon or omega. When a sigma factor is associated with the core the holoenzyme is formed, which can initiate transcription.</text>
</comment>
<dbReference type="GO" id="GO:0000428">
    <property type="term" value="C:DNA-directed RNA polymerase complex"/>
    <property type="evidence" value="ECO:0007669"/>
    <property type="project" value="UniProtKB-KW"/>
</dbReference>
<evidence type="ECO:0000256" key="4">
    <source>
        <dbReference type="ARBA" id="ARBA00023163"/>
    </source>
</evidence>
<keyword evidence="1 5" id="KW-0240">DNA-directed RNA polymerase</keyword>
<keyword evidence="3 5" id="KW-0548">Nucleotidyltransferase</keyword>
<dbReference type="AlphaFoldDB" id="A0A0R1H2A6"/>
<dbReference type="Proteomes" id="UP000050909">
    <property type="component" value="Unassembled WGS sequence"/>
</dbReference>
<dbReference type="RefSeq" id="WP_054745207.1">
    <property type="nucleotide sequence ID" value="NZ_AZCV01000001.1"/>
</dbReference>
<dbReference type="GO" id="GO:0006351">
    <property type="term" value="P:DNA-templated transcription"/>
    <property type="evidence" value="ECO:0007669"/>
    <property type="project" value="UniProtKB-UniRule"/>
</dbReference>
<keyword evidence="2 5" id="KW-0808">Transferase</keyword>
<comment type="function">
    <text evidence="5">A non-essential component of RNA polymerase (RNAP).</text>
</comment>
<dbReference type="NCBIfam" id="NF010188">
    <property type="entry name" value="PRK13667.1"/>
    <property type="match status" value="1"/>
</dbReference>
<dbReference type="Pfam" id="PF07288">
    <property type="entry name" value="RpoY"/>
    <property type="match status" value="1"/>
</dbReference>
<evidence type="ECO:0000256" key="5">
    <source>
        <dbReference type="HAMAP-Rule" id="MF_01553"/>
    </source>
</evidence>
<reference evidence="6 7" key="1">
    <citation type="journal article" date="2015" name="Genome Announc.">
        <title>Expanding the biotechnology potential of lactobacilli through comparative genomics of 213 strains and associated genera.</title>
        <authorList>
            <person name="Sun Z."/>
            <person name="Harris H.M."/>
            <person name="McCann A."/>
            <person name="Guo C."/>
            <person name="Argimon S."/>
            <person name="Zhang W."/>
            <person name="Yang X."/>
            <person name="Jeffery I.B."/>
            <person name="Cooney J.C."/>
            <person name="Kagawa T.F."/>
            <person name="Liu W."/>
            <person name="Song Y."/>
            <person name="Salvetti E."/>
            <person name="Wrobel A."/>
            <person name="Rasinkangas P."/>
            <person name="Parkhill J."/>
            <person name="Rea M.C."/>
            <person name="O'Sullivan O."/>
            <person name="Ritari J."/>
            <person name="Douillard F.P."/>
            <person name="Paul Ross R."/>
            <person name="Yang R."/>
            <person name="Briner A.E."/>
            <person name="Felis G.E."/>
            <person name="de Vos W.M."/>
            <person name="Barrangou R."/>
            <person name="Klaenhammer T.R."/>
            <person name="Caufield P.W."/>
            <person name="Cui Y."/>
            <person name="Zhang H."/>
            <person name="O'Toole P.W."/>
        </authorList>
    </citation>
    <scope>NUCLEOTIDE SEQUENCE [LARGE SCALE GENOMIC DNA]</scope>
    <source>
        <strain evidence="6 7">DSM 20534</strain>
    </source>
</reference>
<sequence length="73" mass="8407">MIYKVFYQNDKIANPKREDTKSLYIEADSSVIARGLVEENTPYNIELIQELTGNSLAYEQESPDFKLTKFGTK</sequence>
<evidence type="ECO:0000256" key="3">
    <source>
        <dbReference type="ARBA" id="ARBA00022695"/>
    </source>
</evidence>
<evidence type="ECO:0000313" key="6">
    <source>
        <dbReference type="EMBL" id="KRK38611.1"/>
    </source>
</evidence>
<comment type="caution">
    <text evidence="6">The sequence shown here is derived from an EMBL/GenBank/DDBJ whole genome shotgun (WGS) entry which is preliminary data.</text>
</comment>